<feature type="signal peptide" evidence="1">
    <location>
        <begin position="1"/>
        <end position="23"/>
    </location>
</feature>
<dbReference type="Pfam" id="PF05708">
    <property type="entry name" value="Peptidase_C92"/>
    <property type="match status" value="1"/>
</dbReference>
<dbReference type="SUPFAM" id="SSF54001">
    <property type="entry name" value="Cysteine proteinases"/>
    <property type="match status" value="1"/>
</dbReference>
<evidence type="ECO:0000313" key="2">
    <source>
        <dbReference type="EMBL" id="MET7012803.1"/>
    </source>
</evidence>
<dbReference type="InterPro" id="IPR024453">
    <property type="entry name" value="Peptidase_C92"/>
</dbReference>
<organism evidence="2 3">
    <name type="scientific">Uliginosibacterium flavum</name>
    <dbReference type="NCBI Taxonomy" id="1396831"/>
    <lineage>
        <taxon>Bacteria</taxon>
        <taxon>Pseudomonadati</taxon>
        <taxon>Pseudomonadota</taxon>
        <taxon>Betaproteobacteria</taxon>
        <taxon>Rhodocyclales</taxon>
        <taxon>Zoogloeaceae</taxon>
        <taxon>Uliginosibacterium</taxon>
    </lineage>
</organism>
<accession>A0ABV2TFV3</accession>
<name>A0ABV2TFV3_9RHOO</name>
<feature type="chain" id="PRO_5046829145" evidence="1">
    <location>
        <begin position="24"/>
        <end position="508"/>
    </location>
</feature>
<dbReference type="InterPro" id="IPR038765">
    <property type="entry name" value="Papain-like_cys_pep_sf"/>
</dbReference>
<evidence type="ECO:0000313" key="3">
    <source>
        <dbReference type="Proteomes" id="UP001549691"/>
    </source>
</evidence>
<comment type="caution">
    <text evidence="2">The sequence shown here is derived from an EMBL/GenBank/DDBJ whole genome shotgun (WGS) entry which is preliminary data.</text>
</comment>
<reference evidence="2 3" key="1">
    <citation type="submission" date="2024-07" db="EMBL/GenBank/DDBJ databases">
        <title>Uliginosibacterium flavum JJ3220;KACC:17644.</title>
        <authorList>
            <person name="Kim M.K."/>
        </authorList>
    </citation>
    <scope>NUCLEOTIDE SEQUENCE [LARGE SCALE GENOMIC DNA]</scope>
    <source>
        <strain evidence="2 3">KACC:17644</strain>
    </source>
</reference>
<evidence type="ECO:0000256" key="1">
    <source>
        <dbReference type="SAM" id="SignalP"/>
    </source>
</evidence>
<gene>
    <name evidence="2" type="ORF">ABXR19_01285</name>
</gene>
<keyword evidence="3" id="KW-1185">Reference proteome</keyword>
<dbReference type="RefSeq" id="WP_354599262.1">
    <property type="nucleotide sequence ID" value="NZ_JBEWZI010000001.1"/>
</dbReference>
<keyword evidence="1" id="KW-0732">Signal</keyword>
<proteinExistence type="predicted"/>
<dbReference type="Gene3D" id="3.90.1720.10">
    <property type="entry name" value="endopeptidase domain like (from Nostoc punctiforme)"/>
    <property type="match status" value="1"/>
</dbReference>
<dbReference type="Proteomes" id="UP001549691">
    <property type="component" value="Unassembled WGS sequence"/>
</dbReference>
<sequence>MALRLSRIVSCSVLLVLSNFAYALVPAAASQTCQAHLRASHSAGSLEQRQSAMQTELLAYTQLAEETLAMRARAISLYTYLQDKMKRSEPFSGRDMQRLNDGSAELLGQRAALLQIAQSHECWLNVETPSERAEADLRTAGISMSLSAALLLYDNYLTAISLYRDNAALRNQLNQSDNLLARKSGELNAIAESFTSADKRRRVRRGITWYEQVRAQGASTLEGHAYALQLIEQSPSLKMVRTASAVRYFGRHVELFGLITLDSVRGVGRESSNLSSLVFGNTVGLVETRRGKLDKRPEVQARLAQRLIAGDILLEKTPFRLTDNFIPGHWGHAAIWVGTEGELRDLGIWEHPQVRPYQQQVREGRGVVEALRSGVEMNTASHFLNVDDVAVLHHAALTGAERARLVLQSLSHVGKAYDFNFDVESTDRIFCSKLVYLVYGDLNWPTSRMLGRVTISPDNVAQRSIGNGPLEVSLLYHDGVEVAAEEARRRMEVFVQPRQTAQLSSKPR</sequence>
<protein>
    <submittedName>
        <fullName evidence="2">YiiX/YebB-like N1pC/P60 family cysteine hydrolase</fullName>
    </submittedName>
</protein>
<dbReference type="EMBL" id="JBEWZI010000001">
    <property type="protein sequence ID" value="MET7012803.1"/>
    <property type="molecule type" value="Genomic_DNA"/>
</dbReference>